<evidence type="ECO:0000313" key="2">
    <source>
        <dbReference type="Proteomes" id="UP001067235"/>
    </source>
</evidence>
<dbReference type="EMBL" id="JAPWIE010000006">
    <property type="protein sequence ID" value="MCZ4552239.1"/>
    <property type="molecule type" value="Genomic_DNA"/>
</dbReference>
<gene>
    <name evidence="1" type="ORF">O4213_19755</name>
</gene>
<dbReference type="Proteomes" id="UP001067235">
    <property type="component" value="Unassembled WGS sequence"/>
</dbReference>
<accession>A0ABT4MZ09</accession>
<sequence>MNETTLTRDLATRARQLTALARVKRDGLDESQTRGHVQTALNRLDQGLISLGSAINVSRKLKDVGVPVADPINLQQPAVRLQEQAELGRPTSQFLQARFRDVDAARLAIEEANGVAWQSWASYVIQGLPVAMLPRVHFSRRDATKAKIATMRTLGAKTPSIPGIIEFKFLCDRVEEEFSEVGDAGIDSLLERFEDGQIKLSELSDDELAMLRGDVSLTDQLYIHISS</sequence>
<organism evidence="1 2">
    <name type="scientific">Gordonia rubripertincta</name>
    <name type="common">Rhodococcus corallinus</name>
    <dbReference type="NCBI Taxonomy" id="36822"/>
    <lineage>
        <taxon>Bacteria</taxon>
        <taxon>Bacillati</taxon>
        <taxon>Actinomycetota</taxon>
        <taxon>Actinomycetes</taxon>
        <taxon>Mycobacteriales</taxon>
        <taxon>Gordoniaceae</taxon>
        <taxon>Gordonia</taxon>
    </lineage>
</organism>
<evidence type="ECO:0000313" key="1">
    <source>
        <dbReference type="EMBL" id="MCZ4552239.1"/>
    </source>
</evidence>
<comment type="caution">
    <text evidence="1">The sequence shown here is derived from an EMBL/GenBank/DDBJ whole genome shotgun (WGS) entry which is preliminary data.</text>
</comment>
<evidence type="ECO:0008006" key="3">
    <source>
        <dbReference type="Google" id="ProtNLM"/>
    </source>
</evidence>
<proteinExistence type="predicted"/>
<keyword evidence="2" id="KW-1185">Reference proteome</keyword>
<dbReference type="RefSeq" id="WP_301573025.1">
    <property type="nucleotide sequence ID" value="NZ_JAPWIE010000006.1"/>
</dbReference>
<name>A0ABT4MZ09_GORRU</name>
<reference evidence="1" key="1">
    <citation type="submission" date="2022-12" db="EMBL/GenBank/DDBJ databases">
        <authorList>
            <person name="Krivoruchko A.V."/>
            <person name="Elkin A."/>
        </authorList>
    </citation>
    <scope>NUCLEOTIDE SEQUENCE</scope>
    <source>
        <strain evidence="1">IEGM 1388</strain>
    </source>
</reference>
<protein>
    <recommendedName>
        <fullName evidence="3">DUF222 domain-containing protein</fullName>
    </recommendedName>
</protein>